<dbReference type="PANTHER" id="PTHR43547:SF2">
    <property type="entry name" value="HYBRID SIGNAL TRANSDUCTION HISTIDINE KINASE C"/>
    <property type="match status" value="1"/>
</dbReference>
<dbReference type="PRINTS" id="PR00344">
    <property type="entry name" value="BCTRLSENSOR"/>
</dbReference>
<protein>
    <recommendedName>
        <fullName evidence="2">histidine kinase</fullName>
        <ecNumber evidence="2">2.7.13.3</ecNumber>
    </recommendedName>
</protein>
<keyword evidence="6" id="KW-0418">Kinase</keyword>
<dbReference type="Gene3D" id="3.30.565.10">
    <property type="entry name" value="Histidine kinase-like ATPase, C-terminal domain"/>
    <property type="match status" value="1"/>
</dbReference>
<comment type="catalytic activity">
    <reaction evidence="1">
        <text>ATP + protein L-histidine = ADP + protein N-phospho-L-histidine.</text>
        <dbReference type="EC" id="2.7.13.3"/>
    </reaction>
</comment>
<dbReference type="CDD" id="cd00075">
    <property type="entry name" value="HATPase"/>
    <property type="match status" value="1"/>
</dbReference>
<gene>
    <name evidence="6" type="ORF">SAMN05660226_02143</name>
</gene>
<dbReference type="InterPro" id="IPR005467">
    <property type="entry name" value="His_kinase_dom"/>
</dbReference>
<dbReference type="SUPFAM" id="SSF55874">
    <property type="entry name" value="ATPase domain of HSP90 chaperone/DNA topoisomerase II/histidine kinase"/>
    <property type="match status" value="1"/>
</dbReference>
<dbReference type="InterPro" id="IPR004358">
    <property type="entry name" value="Sig_transdc_His_kin-like_C"/>
</dbReference>
<dbReference type="InterPro" id="IPR036890">
    <property type="entry name" value="HATPase_C_sf"/>
</dbReference>
<feature type="transmembrane region" description="Helical" evidence="4">
    <location>
        <begin position="226"/>
        <end position="247"/>
    </location>
</feature>
<dbReference type="SUPFAM" id="SSF47384">
    <property type="entry name" value="Homodimeric domain of signal transducing histidine kinase"/>
    <property type="match status" value="1"/>
</dbReference>
<keyword evidence="3" id="KW-0597">Phosphoprotein</keyword>
<dbReference type="PANTHER" id="PTHR43547">
    <property type="entry name" value="TWO-COMPONENT HISTIDINE KINASE"/>
    <property type="match status" value="1"/>
</dbReference>
<keyword evidence="6" id="KW-0808">Transferase</keyword>
<reference evidence="6 7" key="1">
    <citation type="submission" date="2017-02" db="EMBL/GenBank/DDBJ databases">
        <authorList>
            <person name="Peterson S.W."/>
        </authorList>
    </citation>
    <scope>NUCLEOTIDE SEQUENCE [LARGE SCALE GENOMIC DNA]</scope>
    <source>
        <strain evidence="6 7">DSM 22899</strain>
    </source>
</reference>
<dbReference type="InterPro" id="IPR003594">
    <property type="entry name" value="HATPase_dom"/>
</dbReference>
<dbReference type="EC" id="2.7.13.3" evidence="2"/>
<keyword evidence="4" id="KW-0472">Membrane</keyword>
<dbReference type="STRING" id="623280.SAMN05660226_02143"/>
<dbReference type="PROSITE" id="PS50109">
    <property type="entry name" value="HIS_KIN"/>
    <property type="match status" value="1"/>
</dbReference>
<dbReference type="Gene3D" id="1.10.287.130">
    <property type="match status" value="1"/>
</dbReference>
<name>A0A1T5CEJ6_9SPHI</name>
<feature type="transmembrane region" description="Helical" evidence="4">
    <location>
        <begin position="20"/>
        <end position="38"/>
    </location>
</feature>
<dbReference type="EMBL" id="FUYS01000004">
    <property type="protein sequence ID" value="SKB57763.1"/>
    <property type="molecule type" value="Genomic_DNA"/>
</dbReference>
<evidence type="ECO:0000313" key="6">
    <source>
        <dbReference type="EMBL" id="SKB57763.1"/>
    </source>
</evidence>
<evidence type="ECO:0000256" key="4">
    <source>
        <dbReference type="SAM" id="Phobius"/>
    </source>
</evidence>
<sequence length="487" mass="56402">MHHTGLDTTLMSYSLLVHKSISLLGFVLLASVLFYLTYNTFKLKDEQYQTVEKKLINDRYTQRIRNDKVFPGGVAIIDRYLMDNIYTLEALYDQDKTAFEHYKNQVLDSMFHALRAANTMDSLFAQIKAEYQLNEDLQYLLSINAVQLVFKNLRIVSIYQAGESYPFVPDSLRTRYGVYIGGKLEKPRPQNQIAGITVSASTDYNYWMTFSLHADHSNRILHIIKLMMPTFLLALFAIGCVVSIYYFTFRNWLRQKKLAEMKSDFVNSITHEFNTPLSTIIVANKNMQNDKILADPDNIKPLTKIIERQSLRLQKLFEQVMDITTMDNSSLQKETHELNQLLHEIITDYNVKISVHHNIVIELQAGTHPLIVELNRFFFTTMLFNLFDNAIKYNHSEHKRIAVHVAVGDASISLQIADNGMGIPDNEIEHIFEKFYRFQKQGTQHISGLGLGLFYTYQCIKSHGWKLSVTSEEKIGSQFIIHIPYKH</sequence>
<keyword evidence="4" id="KW-0812">Transmembrane</keyword>
<dbReference type="AlphaFoldDB" id="A0A1T5CEJ6"/>
<evidence type="ECO:0000256" key="1">
    <source>
        <dbReference type="ARBA" id="ARBA00000085"/>
    </source>
</evidence>
<dbReference type="SMART" id="SM00387">
    <property type="entry name" value="HATPase_c"/>
    <property type="match status" value="1"/>
</dbReference>
<organism evidence="6 7">
    <name type="scientific">Parapedobacter luteus</name>
    <dbReference type="NCBI Taxonomy" id="623280"/>
    <lineage>
        <taxon>Bacteria</taxon>
        <taxon>Pseudomonadati</taxon>
        <taxon>Bacteroidota</taxon>
        <taxon>Sphingobacteriia</taxon>
        <taxon>Sphingobacteriales</taxon>
        <taxon>Sphingobacteriaceae</taxon>
        <taxon>Parapedobacter</taxon>
    </lineage>
</organism>
<dbReference type="Proteomes" id="UP000190541">
    <property type="component" value="Unassembled WGS sequence"/>
</dbReference>
<dbReference type="SMART" id="SM00388">
    <property type="entry name" value="HisKA"/>
    <property type="match status" value="1"/>
</dbReference>
<accession>A0A1T5CEJ6</accession>
<dbReference type="Pfam" id="PF00512">
    <property type="entry name" value="HisKA"/>
    <property type="match status" value="1"/>
</dbReference>
<keyword evidence="4" id="KW-1133">Transmembrane helix</keyword>
<feature type="domain" description="Histidine kinase" evidence="5">
    <location>
        <begin position="268"/>
        <end position="487"/>
    </location>
</feature>
<evidence type="ECO:0000256" key="3">
    <source>
        <dbReference type="ARBA" id="ARBA00022553"/>
    </source>
</evidence>
<evidence type="ECO:0000256" key="2">
    <source>
        <dbReference type="ARBA" id="ARBA00012438"/>
    </source>
</evidence>
<evidence type="ECO:0000313" key="7">
    <source>
        <dbReference type="Proteomes" id="UP000190541"/>
    </source>
</evidence>
<keyword evidence="7" id="KW-1185">Reference proteome</keyword>
<dbReference type="InterPro" id="IPR036097">
    <property type="entry name" value="HisK_dim/P_sf"/>
</dbReference>
<dbReference type="Pfam" id="PF02518">
    <property type="entry name" value="HATPase_c"/>
    <property type="match status" value="1"/>
</dbReference>
<proteinExistence type="predicted"/>
<dbReference type="InterPro" id="IPR003661">
    <property type="entry name" value="HisK_dim/P_dom"/>
</dbReference>
<dbReference type="CDD" id="cd00082">
    <property type="entry name" value="HisKA"/>
    <property type="match status" value="1"/>
</dbReference>
<evidence type="ECO:0000259" key="5">
    <source>
        <dbReference type="PROSITE" id="PS50109"/>
    </source>
</evidence>
<dbReference type="GO" id="GO:0000155">
    <property type="term" value="F:phosphorelay sensor kinase activity"/>
    <property type="evidence" value="ECO:0007669"/>
    <property type="project" value="InterPro"/>
</dbReference>